<dbReference type="GeneID" id="6073747"/>
<proteinExistence type="predicted"/>
<evidence type="ECO:0000313" key="1">
    <source>
        <dbReference type="EMBL" id="EDR10897.1"/>
    </source>
</evidence>
<dbReference type="HOGENOM" id="CLU_164192_0_0_1"/>
<dbReference type="Proteomes" id="UP000001194">
    <property type="component" value="Unassembled WGS sequence"/>
</dbReference>
<organism evidence="2">
    <name type="scientific">Laccaria bicolor (strain S238N-H82 / ATCC MYA-4686)</name>
    <name type="common">Bicoloured deceiver</name>
    <name type="synonym">Laccaria laccata var. bicolor</name>
    <dbReference type="NCBI Taxonomy" id="486041"/>
    <lineage>
        <taxon>Eukaryota</taxon>
        <taxon>Fungi</taxon>
        <taxon>Dikarya</taxon>
        <taxon>Basidiomycota</taxon>
        <taxon>Agaricomycotina</taxon>
        <taxon>Agaricomycetes</taxon>
        <taxon>Agaricomycetidae</taxon>
        <taxon>Agaricales</taxon>
        <taxon>Agaricineae</taxon>
        <taxon>Hydnangiaceae</taxon>
        <taxon>Laccaria</taxon>
    </lineage>
</organism>
<keyword evidence="2" id="KW-1185">Reference proteome</keyword>
<evidence type="ECO:0000313" key="2">
    <source>
        <dbReference type="Proteomes" id="UP000001194"/>
    </source>
</evidence>
<gene>
    <name evidence="1" type="ORF">LACBIDRAFT_315870</name>
</gene>
<dbReference type="AlphaFoldDB" id="B0D3D3"/>
<dbReference type="InParanoid" id="B0D3D3"/>
<dbReference type="RefSeq" id="XP_001878198.1">
    <property type="nucleotide sequence ID" value="XM_001878163.1"/>
</dbReference>
<name>B0D3D3_LACBS</name>
<dbReference type="KEGG" id="lbc:LACBIDRAFT_315870"/>
<accession>B0D3D3</accession>
<protein>
    <submittedName>
        <fullName evidence="1">Predicted protein</fullName>
    </submittedName>
</protein>
<dbReference type="EMBL" id="DS547096">
    <property type="protein sequence ID" value="EDR10897.1"/>
    <property type="molecule type" value="Genomic_DNA"/>
</dbReference>
<sequence length="94" mass="10839">MAGSKGKEAFRRPLHQLKTPLGKDSALLSLFPSSLAHHPWQHRLPLELRSPIMASTPISDSVPKFGRCWVRRSHRCRFHLLCWLFLSDHVYPAQ</sequence>
<reference evidence="1 2" key="1">
    <citation type="journal article" date="2008" name="Nature">
        <title>The genome of Laccaria bicolor provides insights into mycorrhizal symbiosis.</title>
        <authorList>
            <person name="Martin F."/>
            <person name="Aerts A."/>
            <person name="Ahren D."/>
            <person name="Brun A."/>
            <person name="Danchin E.G.J."/>
            <person name="Duchaussoy F."/>
            <person name="Gibon J."/>
            <person name="Kohler A."/>
            <person name="Lindquist E."/>
            <person name="Pereda V."/>
            <person name="Salamov A."/>
            <person name="Shapiro H.J."/>
            <person name="Wuyts J."/>
            <person name="Blaudez D."/>
            <person name="Buee M."/>
            <person name="Brokstein P."/>
            <person name="Canbaeck B."/>
            <person name="Cohen D."/>
            <person name="Courty P.E."/>
            <person name="Coutinho P.M."/>
            <person name="Delaruelle C."/>
            <person name="Detter J.C."/>
            <person name="Deveau A."/>
            <person name="DiFazio S."/>
            <person name="Duplessis S."/>
            <person name="Fraissinet-Tachet L."/>
            <person name="Lucic E."/>
            <person name="Frey-Klett P."/>
            <person name="Fourrey C."/>
            <person name="Feussner I."/>
            <person name="Gay G."/>
            <person name="Grimwood J."/>
            <person name="Hoegger P.J."/>
            <person name="Jain P."/>
            <person name="Kilaru S."/>
            <person name="Labbe J."/>
            <person name="Lin Y.C."/>
            <person name="Legue V."/>
            <person name="Le Tacon F."/>
            <person name="Marmeisse R."/>
            <person name="Melayah D."/>
            <person name="Montanini B."/>
            <person name="Muratet M."/>
            <person name="Nehls U."/>
            <person name="Niculita-Hirzel H."/>
            <person name="Oudot-Le Secq M.P."/>
            <person name="Peter M."/>
            <person name="Quesneville H."/>
            <person name="Rajashekar B."/>
            <person name="Reich M."/>
            <person name="Rouhier N."/>
            <person name="Schmutz J."/>
            <person name="Yin T."/>
            <person name="Chalot M."/>
            <person name="Henrissat B."/>
            <person name="Kuees U."/>
            <person name="Lucas S."/>
            <person name="Van de Peer Y."/>
            <person name="Podila G.K."/>
            <person name="Polle A."/>
            <person name="Pukkila P.J."/>
            <person name="Richardson P.M."/>
            <person name="Rouze P."/>
            <person name="Sanders I.R."/>
            <person name="Stajich J.E."/>
            <person name="Tunlid A."/>
            <person name="Tuskan G."/>
            <person name="Grigoriev I.V."/>
        </authorList>
    </citation>
    <scope>NUCLEOTIDE SEQUENCE [LARGE SCALE GENOMIC DNA]</scope>
    <source>
        <strain evidence="2">S238N-H82 / ATCC MYA-4686</strain>
    </source>
</reference>